<feature type="compositionally biased region" description="Basic and acidic residues" evidence="1">
    <location>
        <begin position="211"/>
        <end position="231"/>
    </location>
</feature>
<dbReference type="EMBL" id="DS268554">
    <property type="protein sequence ID" value="EFO89317.1"/>
    <property type="molecule type" value="Genomic_DNA"/>
</dbReference>
<name>E3N865_CAERE</name>
<dbReference type="AlphaFoldDB" id="E3N865"/>
<dbReference type="InterPro" id="IPR035940">
    <property type="entry name" value="CAP_sf"/>
</dbReference>
<sequence length="267" mass="30311">MNRLLCAFILLPNLVSAALLTDKVTPNFLPDINKIRRQFAKEHSVPDMHEWVCHLIHSNQTQKSDFQTWSKDLETILHPITVEKVRETQTSGADWRYVVVNSYETVNTELETKLKEFAGKTEDEQKGQVDNRASYSQQELEFVQPLQKFVACKPTDISGKIYVLCLVGPKGEFEFVNKERPTGEAGTKCDSGYENDDGLCVVAKPKTTTENPEKKTENPKKTNENPRKPSEAGENPSEATTVENQGVKFFIPTVTYALFSTIWLIFY</sequence>
<organism evidence="4">
    <name type="scientific">Caenorhabditis remanei</name>
    <name type="common">Caenorhabditis vulgaris</name>
    <dbReference type="NCBI Taxonomy" id="31234"/>
    <lineage>
        <taxon>Eukaryota</taxon>
        <taxon>Metazoa</taxon>
        <taxon>Ecdysozoa</taxon>
        <taxon>Nematoda</taxon>
        <taxon>Chromadorea</taxon>
        <taxon>Rhabditida</taxon>
        <taxon>Rhabditina</taxon>
        <taxon>Rhabditomorpha</taxon>
        <taxon>Rhabditoidea</taxon>
        <taxon>Rhabditidae</taxon>
        <taxon>Peloderinae</taxon>
        <taxon>Caenorhabditis</taxon>
    </lineage>
</organism>
<reference evidence="3" key="1">
    <citation type="submission" date="2007-07" db="EMBL/GenBank/DDBJ databases">
        <title>PCAP assembly of the Caenorhabditis remanei genome.</title>
        <authorList>
            <consortium name="The Caenorhabditis remanei Sequencing Consortium"/>
            <person name="Wilson R.K."/>
        </authorList>
    </citation>
    <scope>NUCLEOTIDE SEQUENCE [LARGE SCALE GENOMIC DNA]</scope>
    <source>
        <strain evidence="3">PB4641</strain>
    </source>
</reference>
<keyword evidence="2" id="KW-0732">Signal</keyword>
<dbReference type="Proteomes" id="UP000008281">
    <property type="component" value="Unassembled WGS sequence"/>
</dbReference>
<gene>
    <name evidence="3" type="ORF">CRE_15682</name>
</gene>
<dbReference type="InParanoid" id="E3N865"/>
<evidence type="ECO:0000313" key="4">
    <source>
        <dbReference type="Proteomes" id="UP000008281"/>
    </source>
</evidence>
<dbReference type="OrthoDB" id="5908967at2759"/>
<protein>
    <submittedName>
        <fullName evidence="3">Uncharacterized protein</fullName>
    </submittedName>
</protein>
<evidence type="ECO:0000256" key="1">
    <source>
        <dbReference type="SAM" id="MobiDB-lite"/>
    </source>
</evidence>
<keyword evidence="4" id="KW-1185">Reference proteome</keyword>
<accession>E3N865</accession>
<feature type="region of interest" description="Disordered" evidence="1">
    <location>
        <begin position="202"/>
        <end position="240"/>
    </location>
</feature>
<dbReference type="Gene3D" id="3.40.33.10">
    <property type="entry name" value="CAP"/>
    <property type="match status" value="1"/>
</dbReference>
<evidence type="ECO:0000313" key="3">
    <source>
        <dbReference type="EMBL" id="EFO89317.1"/>
    </source>
</evidence>
<dbReference type="HOGENOM" id="CLU_1099328_0_0_1"/>
<evidence type="ECO:0000256" key="2">
    <source>
        <dbReference type="SAM" id="SignalP"/>
    </source>
</evidence>
<feature type="chain" id="PRO_5003178277" evidence="2">
    <location>
        <begin position="18"/>
        <end position="267"/>
    </location>
</feature>
<dbReference type="FunCoup" id="E3N865">
    <property type="interactions" value="645"/>
</dbReference>
<proteinExistence type="predicted"/>
<feature type="signal peptide" evidence="2">
    <location>
        <begin position="1"/>
        <end position="17"/>
    </location>
</feature>